<dbReference type="GO" id="GO:0035869">
    <property type="term" value="C:ciliary transition zone"/>
    <property type="evidence" value="ECO:0007669"/>
    <property type="project" value="Ensembl"/>
</dbReference>
<gene>
    <name evidence="2" type="primary">CCSAP</name>
</gene>
<dbReference type="GO" id="GO:0005813">
    <property type="term" value="C:centrosome"/>
    <property type="evidence" value="ECO:0007669"/>
    <property type="project" value="Ensembl"/>
</dbReference>
<dbReference type="PANTHER" id="PTHR31022:SF4">
    <property type="entry name" value="CENTRIOLE, CILIA AND SPINDLE-ASSOCIATED PROTEIN"/>
    <property type="match status" value="1"/>
</dbReference>
<feature type="region of interest" description="Disordered" evidence="1">
    <location>
        <begin position="47"/>
        <end position="183"/>
    </location>
</feature>
<dbReference type="GO" id="GO:0005930">
    <property type="term" value="C:axoneme"/>
    <property type="evidence" value="ECO:0007669"/>
    <property type="project" value="Ensembl"/>
</dbReference>
<feature type="compositionally biased region" description="Basic and acidic residues" evidence="1">
    <location>
        <begin position="90"/>
        <end position="105"/>
    </location>
</feature>
<dbReference type="Proteomes" id="UP000007648">
    <property type="component" value="Unassembled WGS sequence"/>
</dbReference>
<proteinExistence type="predicted"/>
<dbReference type="Ensembl" id="ENSSHAT00000033718.1">
    <property type="protein sequence ID" value="ENSSHAP00000031128.1"/>
    <property type="gene ID" value="ENSSHAG00000030649.1"/>
</dbReference>
<feature type="region of interest" description="Disordered" evidence="1">
    <location>
        <begin position="212"/>
        <end position="253"/>
    </location>
</feature>
<feature type="compositionally biased region" description="Basic and acidic residues" evidence="1">
    <location>
        <begin position="119"/>
        <end position="152"/>
    </location>
</feature>
<evidence type="ECO:0000256" key="1">
    <source>
        <dbReference type="SAM" id="MobiDB-lite"/>
    </source>
</evidence>
<dbReference type="AlphaFoldDB" id="A0A7N4P035"/>
<feature type="compositionally biased region" description="Low complexity" evidence="1">
    <location>
        <begin position="70"/>
        <end position="81"/>
    </location>
</feature>
<sequence length="267" mass="29904">MHSGSKVKSEYMKRYKDPKWDTWGSCYRELLHYRLSRRLLEQTHNPWLWDGWGPSTNSDDSSSSGGGGASSPLCPPGASALSPPPSPPKSLREGAESGVEDKGSEVSEDEDAASLPETPGKDIQGKNKQQREAKEQQREVKDKLLDTTEHPQQRALLAKAEKKPAKSPQRPSKTKEIKHPFALYGWGERQTDTGSQKTHNVCASASAQQIHESALRAKNRRQVEKRKLVTLRQRASSADVQKPRRIKPSSADNPWMTEYMRCYSARA</sequence>
<dbReference type="GO" id="GO:0061673">
    <property type="term" value="C:mitotic spindle astral microtubule"/>
    <property type="evidence" value="ECO:0007669"/>
    <property type="project" value="Ensembl"/>
</dbReference>
<dbReference type="GO" id="GO:0030424">
    <property type="term" value="C:axon"/>
    <property type="evidence" value="ECO:0007669"/>
    <property type="project" value="Ensembl"/>
</dbReference>
<dbReference type="Pfam" id="PF15748">
    <property type="entry name" value="CCSAP"/>
    <property type="match status" value="1"/>
</dbReference>
<protein>
    <submittedName>
        <fullName evidence="2">Centriole, cilia and spindle associated protein</fullName>
    </submittedName>
</protein>
<dbReference type="PANTHER" id="PTHR31022">
    <property type="entry name" value="CENTRIOLE, CILIA AND SPINDLE-ASSOCIATED PROTEIN"/>
    <property type="match status" value="1"/>
</dbReference>
<organism evidence="2 3">
    <name type="scientific">Sarcophilus harrisii</name>
    <name type="common">Tasmanian devil</name>
    <name type="synonym">Sarcophilus laniarius</name>
    <dbReference type="NCBI Taxonomy" id="9305"/>
    <lineage>
        <taxon>Eukaryota</taxon>
        <taxon>Metazoa</taxon>
        <taxon>Chordata</taxon>
        <taxon>Craniata</taxon>
        <taxon>Vertebrata</taxon>
        <taxon>Euteleostomi</taxon>
        <taxon>Mammalia</taxon>
        <taxon>Metatheria</taxon>
        <taxon>Dasyuromorphia</taxon>
        <taxon>Dasyuridae</taxon>
        <taxon>Sarcophilus</taxon>
    </lineage>
</organism>
<dbReference type="GO" id="GO:1990755">
    <property type="term" value="P:mitotic spindle microtubule depolymerization"/>
    <property type="evidence" value="ECO:0007669"/>
    <property type="project" value="Ensembl"/>
</dbReference>
<evidence type="ECO:0000313" key="2">
    <source>
        <dbReference type="Ensembl" id="ENSSHAP00000031128.1"/>
    </source>
</evidence>
<feature type="compositionally biased region" description="Low complexity" evidence="1">
    <location>
        <begin position="53"/>
        <end position="63"/>
    </location>
</feature>
<dbReference type="InParanoid" id="A0A7N4P035"/>
<dbReference type="InterPro" id="IPR029774">
    <property type="entry name" value="CSAP"/>
</dbReference>
<keyword evidence="3" id="KW-1185">Reference proteome</keyword>
<reference evidence="2" key="2">
    <citation type="submission" date="2025-08" db="UniProtKB">
        <authorList>
            <consortium name="Ensembl"/>
        </authorList>
    </citation>
    <scope>IDENTIFICATION</scope>
</reference>
<evidence type="ECO:0000313" key="3">
    <source>
        <dbReference type="Proteomes" id="UP000007648"/>
    </source>
</evidence>
<dbReference type="GeneTree" id="ENSGT00390000003512"/>
<reference evidence="2" key="3">
    <citation type="submission" date="2025-09" db="UniProtKB">
        <authorList>
            <consortium name="Ensembl"/>
        </authorList>
    </citation>
    <scope>IDENTIFICATION</scope>
</reference>
<dbReference type="GO" id="GO:0036064">
    <property type="term" value="C:ciliary basal body"/>
    <property type="evidence" value="ECO:0007669"/>
    <property type="project" value="Ensembl"/>
</dbReference>
<name>A0A7N4P035_SARHA</name>
<dbReference type="GO" id="GO:0005814">
    <property type="term" value="C:centriole"/>
    <property type="evidence" value="ECO:0007669"/>
    <property type="project" value="Ensembl"/>
</dbReference>
<reference evidence="2 3" key="1">
    <citation type="journal article" date="2011" name="Proc. Natl. Acad. Sci. U.S.A.">
        <title>Genetic diversity and population structure of the endangered marsupial Sarcophilus harrisii (Tasmanian devil).</title>
        <authorList>
            <person name="Miller W."/>
            <person name="Hayes V.M."/>
            <person name="Ratan A."/>
            <person name="Petersen D.C."/>
            <person name="Wittekindt N.E."/>
            <person name="Miller J."/>
            <person name="Walenz B."/>
            <person name="Knight J."/>
            <person name="Qi J."/>
            <person name="Zhao F."/>
            <person name="Wang Q."/>
            <person name="Bedoya-Reina O.C."/>
            <person name="Katiyar N."/>
            <person name="Tomsho L.P."/>
            <person name="Kasson L.M."/>
            <person name="Hardie R.A."/>
            <person name="Woodbridge P."/>
            <person name="Tindall E.A."/>
            <person name="Bertelsen M.F."/>
            <person name="Dixon D."/>
            <person name="Pyecroft S."/>
            <person name="Helgen K.M."/>
            <person name="Lesk A.M."/>
            <person name="Pringle T.H."/>
            <person name="Patterson N."/>
            <person name="Zhang Y."/>
            <person name="Kreiss A."/>
            <person name="Woods G.M."/>
            <person name="Jones M.E."/>
            <person name="Schuster S.C."/>
        </authorList>
    </citation>
    <scope>NUCLEOTIDE SEQUENCE [LARGE SCALE GENOMIC DNA]</scope>
</reference>
<dbReference type="GO" id="GO:0008017">
    <property type="term" value="F:microtubule binding"/>
    <property type="evidence" value="ECO:0007669"/>
    <property type="project" value="Ensembl"/>
</dbReference>
<dbReference type="FunCoup" id="A0A7N4P035">
    <property type="interactions" value="202"/>
</dbReference>
<accession>A0A7N4P035</accession>
<dbReference type="GO" id="GO:1901673">
    <property type="term" value="P:regulation of mitotic spindle assembly"/>
    <property type="evidence" value="ECO:0007669"/>
    <property type="project" value="Ensembl"/>
</dbReference>